<comment type="similarity">
    <text evidence="1">Belongs to the sigma-70 factor family. ECF subfamily.</text>
</comment>
<keyword evidence="9" id="KW-1185">Reference proteome</keyword>
<evidence type="ECO:0000256" key="2">
    <source>
        <dbReference type="ARBA" id="ARBA00023015"/>
    </source>
</evidence>
<dbReference type="Gene3D" id="1.10.1740.10">
    <property type="match status" value="1"/>
</dbReference>
<dbReference type="Gene3D" id="1.10.10.10">
    <property type="entry name" value="Winged helix-like DNA-binding domain superfamily/Winged helix DNA-binding domain"/>
    <property type="match status" value="1"/>
</dbReference>
<evidence type="ECO:0000259" key="7">
    <source>
        <dbReference type="Pfam" id="PF20239"/>
    </source>
</evidence>
<name>A0ABT1AA09_9PSEU</name>
<evidence type="ECO:0000259" key="6">
    <source>
        <dbReference type="Pfam" id="PF08281"/>
    </source>
</evidence>
<dbReference type="SUPFAM" id="SSF88659">
    <property type="entry name" value="Sigma3 and sigma4 domains of RNA polymerase sigma factors"/>
    <property type="match status" value="1"/>
</dbReference>
<accession>A0ABT1AA09</accession>
<proteinExistence type="inferred from homology"/>
<dbReference type="Pfam" id="PF20239">
    <property type="entry name" value="DUF6596"/>
    <property type="match status" value="1"/>
</dbReference>
<evidence type="ECO:0000256" key="3">
    <source>
        <dbReference type="ARBA" id="ARBA00023082"/>
    </source>
</evidence>
<keyword evidence="3" id="KW-0731">Sigma factor</keyword>
<dbReference type="InterPro" id="IPR013325">
    <property type="entry name" value="RNA_pol_sigma_r2"/>
</dbReference>
<dbReference type="InterPro" id="IPR007627">
    <property type="entry name" value="RNA_pol_sigma70_r2"/>
</dbReference>
<dbReference type="NCBIfam" id="TIGR02937">
    <property type="entry name" value="sigma70-ECF"/>
    <property type="match status" value="1"/>
</dbReference>
<dbReference type="SUPFAM" id="SSF88946">
    <property type="entry name" value="Sigma2 domain of RNA polymerase sigma factors"/>
    <property type="match status" value="1"/>
</dbReference>
<protein>
    <submittedName>
        <fullName evidence="8">Sigma-70 family RNA polymerase sigma factor</fullName>
    </submittedName>
</protein>
<dbReference type="InterPro" id="IPR013324">
    <property type="entry name" value="RNA_pol_sigma_r3/r4-like"/>
</dbReference>
<dbReference type="InterPro" id="IPR014284">
    <property type="entry name" value="RNA_pol_sigma-70_dom"/>
</dbReference>
<evidence type="ECO:0000313" key="8">
    <source>
        <dbReference type="EMBL" id="MCO1659896.1"/>
    </source>
</evidence>
<dbReference type="EMBL" id="JAGSOV010000073">
    <property type="protein sequence ID" value="MCO1659896.1"/>
    <property type="molecule type" value="Genomic_DNA"/>
</dbReference>
<dbReference type="Proteomes" id="UP001165283">
    <property type="component" value="Unassembled WGS sequence"/>
</dbReference>
<dbReference type="InterPro" id="IPR036388">
    <property type="entry name" value="WH-like_DNA-bd_sf"/>
</dbReference>
<reference evidence="8" key="1">
    <citation type="submission" date="2021-04" db="EMBL/GenBank/DDBJ databases">
        <title>Pseudonocardia sp. nov., isolated from sandy soil of mangrove forest.</title>
        <authorList>
            <person name="Zan Z."/>
            <person name="Huang R."/>
            <person name="Liu W."/>
        </authorList>
    </citation>
    <scope>NUCLEOTIDE SEQUENCE</scope>
    <source>
        <strain evidence="8">S2-4</strain>
    </source>
</reference>
<dbReference type="PANTHER" id="PTHR47756">
    <property type="entry name" value="BLL6612 PROTEIN-RELATED"/>
    <property type="match status" value="1"/>
</dbReference>
<feature type="domain" description="RNA polymerase sigma-70 region 2" evidence="5">
    <location>
        <begin position="21"/>
        <end position="80"/>
    </location>
</feature>
<evidence type="ECO:0000313" key="9">
    <source>
        <dbReference type="Proteomes" id="UP001165283"/>
    </source>
</evidence>
<dbReference type="Pfam" id="PF04542">
    <property type="entry name" value="Sigma70_r2"/>
    <property type="match status" value="1"/>
</dbReference>
<dbReference type="PANTHER" id="PTHR47756:SF2">
    <property type="entry name" value="BLL6612 PROTEIN"/>
    <property type="match status" value="1"/>
</dbReference>
<keyword evidence="2" id="KW-0805">Transcription regulation</keyword>
<dbReference type="InterPro" id="IPR013249">
    <property type="entry name" value="RNA_pol_sigma70_r4_t2"/>
</dbReference>
<dbReference type="Pfam" id="PF08281">
    <property type="entry name" value="Sigma70_r4_2"/>
    <property type="match status" value="1"/>
</dbReference>
<evidence type="ECO:0000256" key="1">
    <source>
        <dbReference type="ARBA" id="ARBA00010641"/>
    </source>
</evidence>
<feature type="domain" description="RNA polymerase sigma factor 70 region 4 type 2" evidence="6">
    <location>
        <begin position="113"/>
        <end position="164"/>
    </location>
</feature>
<gene>
    <name evidence="8" type="ORF">KDL28_33025</name>
</gene>
<organism evidence="8 9">
    <name type="scientific">Pseudonocardia humida</name>
    <dbReference type="NCBI Taxonomy" id="2800819"/>
    <lineage>
        <taxon>Bacteria</taxon>
        <taxon>Bacillati</taxon>
        <taxon>Actinomycetota</taxon>
        <taxon>Actinomycetes</taxon>
        <taxon>Pseudonocardiales</taxon>
        <taxon>Pseudonocardiaceae</taxon>
        <taxon>Pseudonocardia</taxon>
    </lineage>
</organism>
<comment type="caution">
    <text evidence="8">The sequence shown here is derived from an EMBL/GenBank/DDBJ whole genome shotgun (WGS) entry which is preliminary data.</text>
</comment>
<sequence length="410" mass="44793">MSASEREVRAAVEAAYREEWGQVVATMIRLTGDWDLAEDCAQEAFTAALTAWPRDGVPRRPGAWLTTTARNRATDHVRRDAAGAVKLRALAALPPDPDDPDPEEIPDERLRLIFTCCHPALPFPARVALTLRTLAGLTTAEIARALLTAETTMGQRLSRAKRKIQEAGIPYRVPPAELLAHRLAAVLAVLYLIFNEGYGEQEQRRALTAEAIRLARVLVALMPAEPEPRGLLALMLLHESRRPTRVRDGVLVTLEQQDRTRWDRALIDEGVRVLDEALAMRHPGPYQVQAAIAACHATAPDAAATDWAQIAGLYATLARLAPSPVVELNRAVAVAMTDGIPAGLALVDAIASSGRLEGYHLLPATRADLLRRHGRPGEARASYEQALALAPSTAERRYLAERLRELAPED</sequence>
<dbReference type="InterPro" id="IPR046531">
    <property type="entry name" value="DUF6596"/>
</dbReference>
<keyword evidence="4" id="KW-0804">Transcription</keyword>
<feature type="domain" description="DUF6596" evidence="7">
    <location>
        <begin position="182"/>
        <end position="277"/>
    </location>
</feature>
<evidence type="ECO:0000256" key="4">
    <source>
        <dbReference type="ARBA" id="ARBA00023163"/>
    </source>
</evidence>
<dbReference type="RefSeq" id="WP_252444999.1">
    <property type="nucleotide sequence ID" value="NZ_JAGSOV010000073.1"/>
</dbReference>
<evidence type="ECO:0000259" key="5">
    <source>
        <dbReference type="Pfam" id="PF04542"/>
    </source>
</evidence>